<keyword evidence="9" id="KW-0413">Isomerase</keyword>
<keyword evidence="4" id="KW-0256">Endoplasmic reticulum</keyword>
<keyword evidence="5 8" id="KW-1133">Transmembrane helix</keyword>
<dbReference type="Proteomes" id="UP000054383">
    <property type="component" value="Unassembled WGS sequence"/>
</dbReference>
<dbReference type="InterPro" id="IPR006716">
    <property type="entry name" value="ERG2_sigma1_rcpt-like"/>
</dbReference>
<comment type="pathway">
    <text evidence="7 8">Steroid metabolism; ergosterol biosynthesis.</text>
</comment>
<dbReference type="AlphaFoldDB" id="A0A0U1M5U9"/>
<gene>
    <name evidence="9" type="ORF">PISL3812_07359</name>
</gene>
<protein>
    <recommendedName>
        <fullName evidence="8">C-8 sterol isomerase</fullName>
        <ecNumber evidence="8">5.-.-.-</ecNumber>
    </recommendedName>
    <alternativeName>
        <fullName evidence="8">Delta-8--delta-7 sterol isomerase</fullName>
    </alternativeName>
</protein>
<keyword evidence="6 8" id="KW-0472">Membrane</keyword>
<dbReference type="OrthoDB" id="347124at2759"/>
<dbReference type="PANTHER" id="PTHR10868">
    <property type="entry name" value="SIGMA 1-TYPE OPIOID RECEPTOR-RELATED"/>
    <property type="match status" value="1"/>
</dbReference>
<sequence length="227" mass="25165">MASSKNTSAARGTSTLTILAVVFAALVALFTFLDQHLDWFYVFEPEHLHDVSQRAIAAHGNDTRAVVSYIVGELDQKLGGKHLNFDEEWVFNNAGGAMGAMYIIHASITEYLIIFGTAIGTEGHTGRHTADDYFHILQGTQLAYVPGSYEPEVYPQGSVHHLHRGDVKQYKMDDSCFALEYARGWIPPMLGFGYADTFTSTLDFPTLWATTRITGREMIGNLLQGKL</sequence>
<organism evidence="9 10">
    <name type="scientific">Talaromyces islandicus</name>
    <name type="common">Penicillium islandicum</name>
    <dbReference type="NCBI Taxonomy" id="28573"/>
    <lineage>
        <taxon>Eukaryota</taxon>
        <taxon>Fungi</taxon>
        <taxon>Dikarya</taxon>
        <taxon>Ascomycota</taxon>
        <taxon>Pezizomycotina</taxon>
        <taxon>Eurotiomycetes</taxon>
        <taxon>Eurotiomycetidae</taxon>
        <taxon>Eurotiales</taxon>
        <taxon>Trichocomaceae</taxon>
        <taxon>Talaromyces</taxon>
        <taxon>Talaromyces sect. Islandici</taxon>
    </lineage>
</organism>
<dbReference type="GO" id="GO:0005789">
    <property type="term" value="C:endoplasmic reticulum membrane"/>
    <property type="evidence" value="ECO:0007669"/>
    <property type="project" value="UniProtKB-SubCell"/>
</dbReference>
<evidence type="ECO:0000256" key="1">
    <source>
        <dbReference type="ARBA" id="ARBA00004586"/>
    </source>
</evidence>
<comment type="function">
    <text evidence="8">Catalyzes the reaction which results in unsaturation at C-7 in the B ring of sterols.</text>
</comment>
<dbReference type="STRING" id="28573.A0A0U1M5U9"/>
<feature type="transmembrane region" description="Helical" evidence="8">
    <location>
        <begin position="12"/>
        <end position="33"/>
    </location>
</feature>
<evidence type="ECO:0000256" key="2">
    <source>
        <dbReference type="ARBA" id="ARBA00007141"/>
    </source>
</evidence>
<dbReference type="OMA" id="AMYVIHA"/>
<evidence type="ECO:0000256" key="6">
    <source>
        <dbReference type="ARBA" id="ARBA00023136"/>
    </source>
</evidence>
<evidence type="ECO:0000256" key="4">
    <source>
        <dbReference type="ARBA" id="ARBA00022824"/>
    </source>
</evidence>
<evidence type="ECO:0000313" key="9">
    <source>
        <dbReference type="EMBL" id="CRG90316.1"/>
    </source>
</evidence>
<accession>A0A0U1M5U9</accession>
<reference evidence="9 10" key="1">
    <citation type="submission" date="2015-04" db="EMBL/GenBank/DDBJ databases">
        <authorList>
            <person name="Syromyatnikov M.Y."/>
            <person name="Popov V.N."/>
        </authorList>
    </citation>
    <scope>NUCLEOTIDE SEQUENCE [LARGE SCALE GENOMIC DNA]</scope>
    <source>
        <strain evidence="9">WF-38-12</strain>
    </source>
</reference>
<dbReference type="UniPathway" id="UPA00768"/>
<dbReference type="Pfam" id="PF04622">
    <property type="entry name" value="ERG2_Sigma1R"/>
    <property type="match status" value="1"/>
</dbReference>
<comment type="similarity">
    <text evidence="2 8">Belongs to the ERG2 family.</text>
</comment>
<dbReference type="GO" id="GO:0006696">
    <property type="term" value="P:ergosterol biosynthetic process"/>
    <property type="evidence" value="ECO:0007669"/>
    <property type="project" value="TreeGrafter"/>
</dbReference>
<evidence type="ECO:0000256" key="5">
    <source>
        <dbReference type="ARBA" id="ARBA00022989"/>
    </source>
</evidence>
<dbReference type="PANTHER" id="PTHR10868:SF1">
    <property type="entry name" value="SIGMA NON-OPIOID INTRACELLULAR RECEPTOR 1"/>
    <property type="match status" value="1"/>
</dbReference>
<dbReference type="EC" id="5.-.-.-" evidence="8"/>
<evidence type="ECO:0000313" key="10">
    <source>
        <dbReference type="Proteomes" id="UP000054383"/>
    </source>
</evidence>
<dbReference type="GO" id="GO:0016853">
    <property type="term" value="F:isomerase activity"/>
    <property type="evidence" value="ECO:0007669"/>
    <property type="project" value="UniProtKB-KW"/>
</dbReference>
<keyword evidence="3 8" id="KW-0812">Transmembrane</keyword>
<evidence type="ECO:0000256" key="7">
    <source>
        <dbReference type="ARBA" id="ARBA00029435"/>
    </source>
</evidence>
<evidence type="ECO:0000256" key="3">
    <source>
        <dbReference type="ARBA" id="ARBA00022692"/>
    </source>
</evidence>
<name>A0A0U1M5U9_TALIS</name>
<comment type="subcellular location">
    <subcellularLocation>
        <location evidence="1">Endoplasmic reticulum membrane</location>
    </subcellularLocation>
</comment>
<keyword evidence="10" id="KW-1185">Reference proteome</keyword>
<evidence type="ECO:0000256" key="8">
    <source>
        <dbReference type="RuleBase" id="RU368083"/>
    </source>
</evidence>
<dbReference type="EMBL" id="CVMT01000007">
    <property type="protein sequence ID" value="CRG90316.1"/>
    <property type="molecule type" value="Genomic_DNA"/>
</dbReference>
<proteinExistence type="inferred from homology"/>